<dbReference type="SUPFAM" id="SSF47336">
    <property type="entry name" value="ACP-like"/>
    <property type="match status" value="1"/>
</dbReference>
<dbReference type="EMBL" id="BAABJR010000038">
    <property type="protein sequence ID" value="GAA5217932.1"/>
    <property type="molecule type" value="Genomic_DNA"/>
</dbReference>
<feature type="domain" description="Carrier" evidence="4">
    <location>
        <begin position="45"/>
        <end position="120"/>
    </location>
</feature>
<keyword evidence="2" id="KW-0597">Phosphoprotein</keyword>
<dbReference type="RefSeq" id="WP_345638836.1">
    <property type="nucleotide sequence ID" value="NZ_BAABJR010000038.1"/>
</dbReference>
<protein>
    <recommendedName>
        <fullName evidence="4">Carrier domain-containing protein</fullName>
    </recommendedName>
</protein>
<sequence length="149" mass="15941">MRHLSARADWGWDDWDPEPEPGPPVEVRAPDAAELAVAPPAERTRIIDRYVREELGRALGMAPDLIDTTGRPMRSLGVGSITGMELQHRMEAALGLEVNLQRLLLANSAAELIDCLAGQLGADGHSHPHSGTAHTDPARPRHAGAAVTA</sequence>
<feature type="region of interest" description="Disordered" evidence="3">
    <location>
        <begin position="124"/>
        <end position="149"/>
    </location>
</feature>
<reference evidence="6" key="1">
    <citation type="journal article" date="2019" name="Int. J. Syst. Evol. Microbiol.">
        <title>The Global Catalogue of Microorganisms (GCM) 10K type strain sequencing project: providing services to taxonomists for standard genome sequencing and annotation.</title>
        <authorList>
            <consortium name="The Broad Institute Genomics Platform"/>
            <consortium name="The Broad Institute Genome Sequencing Center for Infectious Disease"/>
            <person name="Wu L."/>
            <person name="Ma J."/>
        </authorList>
    </citation>
    <scope>NUCLEOTIDE SEQUENCE [LARGE SCALE GENOMIC DNA]</scope>
    <source>
        <strain evidence="6">JCM 18306</strain>
    </source>
</reference>
<dbReference type="SMART" id="SM00823">
    <property type="entry name" value="PKS_PP"/>
    <property type="match status" value="1"/>
</dbReference>
<gene>
    <name evidence="5" type="ORF">GCM10023323_76740</name>
</gene>
<feature type="region of interest" description="Disordered" evidence="3">
    <location>
        <begin position="1"/>
        <end position="26"/>
    </location>
</feature>
<proteinExistence type="predicted"/>
<dbReference type="InterPro" id="IPR036736">
    <property type="entry name" value="ACP-like_sf"/>
</dbReference>
<dbReference type="Proteomes" id="UP001499878">
    <property type="component" value="Unassembled WGS sequence"/>
</dbReference>
<dbReference type="Gene3D" id="1.10.1200.10">
    <property type="entry name" value="ACP-like"/>
    <property type="match status" value="1"/>
</dbReference>
<keyword evidence="6" id="KW-1185">Reference proteome</keyword>
<accession>A0ABP9TF28</accession>
<evidence type="ECO:0000259" key="4">
    <source>
        <dbReference type="PROSITE" id="PS50075"/>
    </source>
</evidence>
<evidence type="ECO:0000313" key="5">
    <source>
        <dbReference type="EMBL" id="GAA5217932.1"/>
    </source>
</evidence>
<dbReference type="PROSITE" id="PS50075">
    <property type="entry name" value="CARRIER"/>
    <property type="match status" value="1"/>
</dbReference>
<comment type="caution">
    <text evidence="5">The sequence shown here is derived from an EMBL/GenBank/DDBJ whole genome shotgun (WGS) entry which is preliminary data.</text>
</comment>
<dbReference type="InterPro" id="IPR009081">
    <property type="entry name" value="PP-bd_ACP"/>
</dbReference>
<name>A0ABP9TF28_9ACTN</name>
<evidence type="ECO:0000256" key="2">
    <source>
        <dbReference type="ARBA" id="ARBA00022553"/>
    </source>
</evidence>
<evidence type="ECO:0000256" key="3">
    <source>
        <dbReference type="SAM" id="MobiDB-lite"/>
    </source>
</evidence>
<organism evidence="5 6">
    <name type="scientific">Streptomyces thinghirensis</name>
    <dbReference type="NCBI Taxonomy" id="551547"/>
    <lineage>
        <taxon>Bacteria</taxon>
        <taxon>Bacillati</taxon>
        <taxon>Actinomycetota</taxon>
        <taxon>Actinomycetes</taxon>
        <taxon>Kitasatosporales</taxon>
        <taxon>Streptomycetaceae</taxon>
        <taxon>Streptomyces</taxon>
    </lineage>
</organism>
<dbReference type="InterPro" id="IPR020806">
    <property type="entry name" value="PKS_PP-bd"/>
</dbReference>
<keyword evidence="1" id="KW-0596">Phosphopantetheine</keyword>
<evidence type="ECO:0000313" key="6">
    <source>
        <dbReference type="Proteomes" id="UP001499878"/>
    </source>
</evidence>
<evidence type="ECO:0000256" key="1">
    <source>
        <dbReference type="ARBA" id="ARBA00022450"/>
    </source>
</evidence>
<dbReference type="Pfam" id="PF00550">
    <property type="entry name" value="PP-binding"/>
    <property type="match status" value="1"/>
</dbReference>